<evidence type="ECO:0008006" key="3">
    <source>
        <dbReference type="Google" id="ProtNLM"/>
    </source>
</evidence>
<sequence length="168" mass="19417">MSSKYKSPLIRSKNTSVTSDNPSPFPNVESPSNPIHQILKDNILLYDNTPQQSPAQQNWRGRSSGSPRFNSPRSRGRGSPYQWTPNRFNNSSSSDQNNMYGYSPRQQNNHSSYRPQFNKYKSQNHNRSQNWNNDNIDESYFHQSMLEDPWASLLNDSTNNTEDKIPTT</sequence>
<protein>
    <recommendedName>
        <fullName evidence="3">M-phase-specific PLK1-interacting protein</fullName>
    </recommendedName>
</protein>
<feature type="region of interest" description="Disordered" evidence="1">
    <location>
        <begin position="1"/>
        <end position="136"/>
    </location>
</feature>
<dbReference type="Pfam" id="PF15502">
    <property type="entry name" value="MPLKIP"/>
    <property type="match status" value="1"/>
</dbReference>
<evidence type="ECO:0000313" key="2">
    <source>
        <dbReference type="EMBL" id="MBY16286.1"/>
    </source>
</evidence>
<evidence type="ECO:0000256" key="1">
    <source>
        <dbReference type="SAM" id="MobiDB-lite"/>
    </source>
</evidence>
<name>A0A2S2NHN4_SCHGA</name>
<accession>A0A2S2NHN4</accession>
<feature type="compositionally biased region" description="Polar residues" evidence="1">
    <location>
        <begin position="12"/>
        <end position="22"/>
    </location>
</feature>
<gene>
    <name evidence="2" type="ORF">g.31135</name>
</gene>
<proteinExistence type="predicted"/>
<reference evidence="2" key="1">
    <citation type="submission" date="2018-04" db="EMBL/GenBank/DDBJ databases">
        <title>Transcriptome of Schizaphis graminum biotype I.</title>
        <authorList>
            <person name="Scully E.D."/>
            <person name="Geib S.M."/>
            <person name="Palmer N.A."/>
            <person name="Koch K."/>
            <person name="Bradshaw J."/>
            <person name="Heng-Moss T."/>
            <person name="Sarath G."/>
        </authorList>
    </citation>
    <scope>NUCLEOTIDE SEQUENCE</scope>
</reference>
<dbReference type="EMBL" id="GGMR01003667">
    <property type="protein sequence ID" value="MBY16286.1"/>
    <property type="molecule type" value="Transcribed_RNA"/>
</dbReference>
<dbReference type="InterPro" id="IPR028265">
    <property type="entry name" value="TTDN1/SICKLE"/>
</dbReference>
<feature type="compositionally biased region" description="Polar residues" evidence="1">
    <location>
        <begin position="81"/>
        <end position="134"/>
    </location>
</feature>
<dbReference type="AlphaFoldDB" id="A0A2S2NHN4"/>
<feature type="compositionally biased region" description="Polar residues" evidence="1">
    <location>
        <begin position="48"/>
        <end position="73"/>
    </location>
</feature>
<organism evidence="2">
    <name type="scientific">Schizaphis graminum</name>
    <name type="common">Green bug aphid</name>
    <dbReference type="NCBI Taxonomy" id="13262"/>
    <lineage>
        <taxon>Eukaryota</taxon>
        <taxon>Metazoa</taxon>
        <taxon>Ecdysozoa</taxon>
        <taxon>Arthropoda</taxon>
        <taxon>Hexapoda</taxon>
        <taxon>Insecta</taxon>
        <taxon>Pterygota</taxon>
        <taxon>Neoptera</taxon>
        <taxon>Paraneoptera</taxon>
        <taxon>Hemiptera</taxon>
        <taxon>Sternorrhyncha</taxon>
        <taxon>Aphidomorpha</taxon>
        <taxon>Aphidoidea</taxon>
        <taxon>Aphididae</taxon>
        <taxon>Aphidini</taxon>
        <taxon>Schizaphis</taxon>
    </lineage>
</organism>